<protein>
    <submittedName>
        <fullName evidence="3">Transmembrane protein 187</fullName>
    </submittedName>
</protein>
<feature type="signal peptide" evidence="2">
    <location>
        <begin position="1"/>
        <end position="19"/>
    </location>
</feature>
<dbReference type="InterPro" id="IPR028066">
    <property type="entry name" value="TMEM187"/>
</dbReference>
<dbReference type="PANTHER" id="PTHR15066:SF0">
    <property type="entry name" value="TRANSMEMBRANE PROTEIN 187"/>
    <property type="match status" value="1"/>
</dbReference>
<dbReference type="GeneTree" id="ENSGT00390000011272"/>
<dbReference type="Pfam" id="PF15100">
    <property type="entry name" value="TMEM187"/>
    <property type="match status" value="1"/>
</dbReference>
<feature type="transmembrane region" description="Helical" evidence="1">
    <location>
        <begin position="48"/>
        <end position="69"/>
    </location>
</feature>
<feature type="transmembrane region" description="Helical" evidence="1">
    <location>
        <begin position="191"/>
        <end position="208"/>
    </location>
</feature>
<dbReference type="Proteomes" id="UP000314982">
    <property type="component" value="Unassembled WGS sequence"/>
</dbReference>
<dbReference type="PANTHER" id="PTHR15066">
    <property type="entry name" value="TRANSMEMBRANE PROTEIN 187"/>
    <property type="match status" value="1"/>
</dbReference>
<keyword evidence="4" id="KW-1185">Reference proteome</keyword>
<feature type="chain" id="PRO_5021337036" evidence="2">
    <location>
        <begin position="20"/>
        <end position="254"/>
    </location>
</feature>
<sequence>MKSALLHVLVPFCVCIALANTGLFNSVLVDMNYDHYAEKTVDSLPCYLAMPFNSLVNLGYIFMGIYWLLQRTDGKRDTRADYVKDMFALMAIAYAPVQWVRLATLLRAPAVLDQWFTLPIFAWVLVWCDFIEHGWRPRYALTVELCSILSYGLSLVHDQGFEVALGCHVAFAVIKGVGVNRNHGDCHSRRYLVLAVLSCSGFVLLKLLDHTLARYRPFQHLTGHFWSKVCDVLQYHYSFCFLTRFTSMAPKRTE</sequence>
<keyword evidence="1" id="KW-0812">Transmembrane</keyword>
<dbReference type="GO" id="GO:0030133">
    <property type="term" value="C:transport vesicle"/>
    <property type="evidence" value="ECO:0007669"/>
    <property type="project" value="TreeGrafter"/>
</dbReference>
<organism evidence="3 4">
    <name type="scientific">Hucho hucho</name>
    <name type="common">huchen</name>
    <dbReference type="NCBI Taxonomy" id="62062"/>
    <lineage>
        <taxon>Eukaryota</taxon>
        <taxon>Metazoa</taxon>
        <taxon>Chordata</taxon>
        <taxon>Craniata</taxon>
        <taxon>Vertebrata</taxon>
        <taxon>Euteleostomi</taxon>
        <taxon>Actinopterygii</taxon>
        <taxon>Neopterygii</taxon>
        <taxon>Teleostei</taxon>
        <taxon>Protacanthopterygii</taxon>
        <taxon>Salmoniformes</taxon>
        <taxon>Salmonidae</taxon>
        <taxon>Salmoninae</taxon>
        <taxon>Hucho</taxon>
    </lineage>
</organism>
<accession>A0A4W5NV72</accession>
<keyword evidence="1" id="KW-1133">Transmembrane helix</keyword>
<keyword evidence="2" id="KW-0732">Signal</keyword>
<reference evidence="3" key="2">
    <citation type="submission" date="2025-08" db="UniProtKB">
        <authorList>
            <consortium name="Ensembl"/>
        </authorList>
    </citation>
    <scope>IDENTIFICATION</scope>
</reference>
<name>A0A4W5NV72_9TELE</name>
<evidence type="ECO:0000256" key="2">
    <source>
        <dbReference type="SAM" id="SignalP"/>
    </source>
</evidence>
<keyword evidence="1" id="KW-0472">Membrane</keyword>
<evidence type="ECO:0000256" key="1">
    <source>
        <dbReference type="SAM" id="Phobius"/>
    </source>
</evidence>
<reference evidence="3" key="3">
    <citation type="submission" date="2025-09" db="UniProtKB">
        <authorList>
            <consortium name="Ensembl"/>
        </authorList>
    </citation>
    <scope>IDENTIFICATION</scope>
</reference>
<reference evidence="4" key="1">
    <citation type="submission" date="2018-06" db="EMBL/GenBank/DDBJ databases">
        <title>Genome assembly of Danube salmon.</title>
        <authorList>
            <person name="Macqueen D.J."/>
            <person name="Gundappa M.K."/>
        </authorList>
    </citation>
    <scope>NUCLEOTIDE SEQUENCE [LARGE SCALE GENOMIC DNA]</scope>
</reference>
<evidence type="ECO:0000313" key="3">
    <source>
        <dbReference type="Ensembl" id="ENSHHUP00000052809.1"/>
    </source>
</evidence>
<proteinExistence type="predicted"/>
<dbReference type="Ensembl" id="ENSHHUT00000054660.1">
    <property type="protein sequence ID" value="ENSHHUP00000052809.1"/>
    <property type="gene ID" value="ENSHHUG00000031729.1"/>
</dbReference>
<evidence type="ECO:0000313" key="4">
    <source>
        <dbReference type="Proteomes" id="UP000314982"/>
    </source>
</evidence>
<dbReference type="AlphaFoldDB" id="A0A4W5NV72"/>
<dbReference type="STRING" id="62062.ENSHHUP00000052809"/>